<name>A0ABW9V7W6_9BURK</name>
<dbReference type="Pfam" id="PF26309">
    <property type="entry name" value="DUF8082"/>
    <property type="match status" value="2"/>
</dbReference>
<feature type="binding site" evidence="5">
    <location>
        <position position="37"/>
    </location>
    <ligand>
        <name>ATP</name>
        <dbReference type="ChEBI" id="CHEBI:30616"/>
    </ligand>
</feature>
<organism evidence="7 8">
    <name type="scientific">Duganella lactea</name>
    <dbReference type="NCBI Taxonomy" id="2692173"/>
    <lineage>
        <taxon>Bacteria</taxon>
        <taxon>Pseudomonadati</taxon>
        <taxon>Pseudomonadota</taxon>
        <taxon>Betaproteobacteria</taxon>
        <taxon>Burkholderiales</taxon>
        <taxon>Oxalobacteraceae</taxon>
        <taxon>Telluria group</taxon>
        <taxon>Duganella</taxon>
    </lineage>
</organism>
<dbReference type="InterPro" id="IPR058395">
    <property type="entry name" value="DUF8082"/>
</dbReference>
<evidence type="ECO:0000256" key="3">
    <source>
        <dbReference type="ARBA" id="ARBA00022777"/>
    </source>
</evidence>
<evidence type="ECO:0000256" key="4">
    <source>
        <dbReference type="ARBA" id="ARBA00022840"/>
    </source>
</evidence>
<dbReference type="Gene3D" id="1.10.510.10">
    <property type="entry name" value="Transferase(Phosphotransferase) domain 1"/>
    <property type="match status" value="1"/>
</dbReference>
<sequence>MPHQIGKYQIAGLLGQGAMGVVYRATDPLIERTVALKTVRRDYGDAEQARELMARFRKEAQAAGRLMHPNIVAVHEYGESHDIAFIAMEFVDGTPLSALIGQRPCPLPRALAWFSDLLAALDYSHAHGVVHRDIKPANLLVTRDDRIKVSDFGIARIESSTLTQTGAMLGTPSYMSPEQFRGEAIDGRSDLFSAAIVLYQLLTGQRPFSGSAATVMQQVLNHTPQRPSQLIAALPPGLDAVIMRALAKAPEQRHATARAFQQALDGVLRDGGAAPAAVAAPPHTEQDADATILATPARTLGITGATGGTAGQPPWLRPLLPQLETALTHQVGPVAKLLLRRIALNAPDFDSLSRQLLEHIPSPSAQAVFQQQLAALGAGVADPAPAPEATVTTTLAAATPSAAEMTADRAPTATALTPQFATAVTPVLASAIGPIASIVVKRALSQASGLDDFIARLTTHIDAAAARQQFLEQAGLLSLQQLGE</sequence>
<dbReference type="PROSITE" id="PS00107">
    <property type="entry name" value="PROTEIN_KINASE_ATP"/>
    <property type="match status" value="1"/>
</dbReference>
<dbReference type="EMBL" id="WWCO01000010">
    <property type="protein sequence ID" value="MYM35751.1"/>
    <property type="molecule type" value="Genomic_DNA"/>
</dbReference>
<dbReference type="Gene3D" id="3.30.200.20">
    <property type="entry name" value="Phosphorylase Kinase, domain 1"/>
    <property type="match status" value="1"/>
</dbReference>
<comment type="caution">
    <text evidence="7">The sequence shown here is derived from an EMBL/GenBank/DDBJ whole genome shotgun (WGS) entry which is preliminary data.</text>
</comment>
<feature type="domain" description="Protein kinase" evidence="6">
    <location>
        <begin position="8"/>
        <end position="268"/>
    </location>
</feature>
<dbReference type="PANTHER" id="PTHR43289:SF6">
    <property type="entry name" value="SERINE_THREONINE-PROTEIN KINASE NEKL-3"/>
    <property type="match status" value="1"/>
</dbReference>
<dbReference type="InterPro" id="IPR008271">
    <property type="entry name" value="Ser/Thr_kinase_AS"/>
</dbReference>
<dbReference type="InterPro" id="IPR017441">
    <property type="entry name" value="Protein_kinase_ATP_BS"/>
</dbReference>
<evidence type="ECO:0000313" key="7">
    <source>
        <dbReference type="EMBL" id="MYM35751.1"/>
    </source>
</evidence>
<dbReference type="Proteomes" id="UP000449678">
    <property type="component" value="Unassembled WGS sequence"/>
</dbReference>
<proteinExistence type="predicted"/>
<dbReference type="InterPro" id="IPR011009">
    <property type="entry name" value="Kinase-like_dom_sf"/>
</dbReference>
<accession>A0ABW9V7W6</accession>
<gene>
    <name evidence="7" type="ORF">GTP38_15560</name>
</gene>
<evidence type="ECO:0000313" key="8">
    <source>
        <dbReference type="Proteomes" id="UP000449678"/>
    </source>
</evidence>
<evidence type="ECO:0000259" key="6">
    <source>
        <dbReference type="PROSITE" id="PS50011"/>
    </source>
</evidence>
<reference evidence="7 8" key="1">
    <citation type="submission" date="2019-12" db="EMBL/GenBank/DDBJ databases">
        <title>Novel species isolated from a subtropical stream in China.</title>
        <authorList>
            <person name="Lu H."/>
        </authorList>
    </citation>
    <scope>NUCLEOTIDE SEQUENCE [LARGE SCALE GENOMIC DNA]</scope>
    <source>
        <strain evidence="7 8">FT94W</strain>
    </source>
</reference>
<protein>
    <submittedName>
        <fullName evidence="7">Protein kinase</fullName>
    </submittedName>
</protein>
<dbReference type="PANTHER" id="PTHR43289">
    <property type="entry name" value="MITOGEN-ACTIVATED PROTEIN KINASE KINASE KINASE 20-RELATED"/>
    <property type="match status" value="1"/>
</dbReference>
<keyword evidence="8" id="KW-1185">Reference proteome</keyword>
<keyword evidence="1" id="KW-0808">Transferase</keyword>
<dbReference type="InterPro" id="IPR000719">
    <property type="entry name" value="Prot_kinase_dom"/>
</dbReference>
<dbReference type="CDD" id="cd14014">
    <property type="entry name" value="STKc_PknB_like"/>
    <property type="match status" value="1"/>
</dbReference>
<keyword evidence="2 5" id="KW-0547">Nucleotide-binding</keyword>
<dbReference type="SMART" id="SM00220">
    <property type="entry name" value="S_TKc"/>
    <property type="match status" value="1"/>
</dbReference>
<dbReference type="Pfam" id="PF00069">
    <property type="entry name" value="Pkinase"/>
    <property type="match status" value="1"/>
</dbReference>
<evidence type="ECO:0000256" key="1">
    <source>
        <dbReference type="ARBA" id="ARBA00022679"/>
    </source>
</evidence>
<dbReference type="SUPFAM" id="SSF56112">
    <property type="entry name" value="Protein kinase-like (PK-like)"/>
    <property type="match status" value="1"/>
</dbReference>
<keyword evidence="3 7" id="KW-0418">Kinase</keyword>
<evidence type="ECO:0000256" key="2">
    <source>
        <dbReference type="ARBA" id="ARBA00022741"/>
    </source>
</evidence>
<evidence type="ECO:0000256" key="5">
    <source>
        <dbReference type="PROSITE-ProRule" id="PRU10141"/>
    </source>
</evidence>
<dbReference type="PROSITE" id="PS50011">
    <property type="entry name" value="PROTEIN_KINASE_DOM"/>
    <property type="match status" value="1"/>
</dbReference>
<keyword evidence="4 5" id="KW-0067">ATP-binding</keyword>
<dbReference type="GO" id="GO:0016301">
    <property type="term" value="F:kinase activity"/>
    <property type="evidence" value="ECO:0007669"/>
    <property type="project" value="UniProtKB-KW"/>
</dbReference>
<dbReference type="PROSITE" id="PS00108">
    <property type="entry name" value="PROTEIN_KINASE_ST"/>
    <property type="match status" value="1"/>
</dbReference>